<keyword evidence="3" id="KW-0862">Zinc</keyword>
<reference evidence="7 8" key="1">
    <citation type="journal article" date="2016" name="G3 (Bethesda)">
        <title>First Draft Assembly and Annotation of the Genome of a California Endemic Oak Quercus lobata Nee (Fagaceae).</title>
        <authorList>
            <person name="Sork V.L."/>
            <person name="Fitz-Gibbon S.T."/>
            <person name="Puiu D."/>
            <person name="Crepeau M."/>
            <person name="Gugger P.F."/>
            <person name="Sherman R."/>
            <person name="Stevens K."/>
            <person name="Langley C.H."/>
            <person name="Pellegrini M."/>
            <person name="Salzberg S.L."/>
        </authorList>
    </citation>
    <scope>NUCLEOTIDE SEQUENCE [LARGE SCALE GENOMIC DNA]</scope>
    <source>
        <strain evidence="7 8">cv. SW786</strain>
    </source>
</reference>
<evidence type="ECO:0000256" key="1">
    <source>
        <dbReference type="ARBA" id="ARBA00022723"/>
    </source>
</evidence>
<evidence type="ECO:0000259" key="6">
    <source>
        <dbReference type="PROSITE" id="PS50966"/>
    </source>
</evidence>
<feature type="compositionally biased region" description="Gly residues" evidence="5">
    <location>
        <begin position="190"/>
        <end position="206"/>
    </location>
</feature>
<dbReference type="Pfam" id="PF04434">
    <property type="entry name" value="SWIM"/>
    <property type="match status" value="1"/>
</dbReference>
<feature type="region of interest" description="Disordered" evidence="5">
    <location>
        <begin position="185"/>
        <end position="286"/>
    </location>
</feature>
<dbReference type="EnsemblPlants" id="QL08p013497:mrna">
    <property type="protein sequence ID" value="QL08p013497:mrna"/>
    <property type="gene ID" value="QL08p013497"/>
</dbReference>
<dbReference type="Pfam" id="PF10536">
    <property type="entry name" value="PMD"/>
    <property type="match status" value="1"/>
</dbReference>
<dbReference type="InterPro" id="IPR006564">
    <property type="entry name" value="Znf_PMZ"/>
</dbReference>
<dbReference type="InterPro" id="IPR007527">
    <property type="entry name" value="Znf_SWIM"/>
</dbReference>
<keyword evidence="2 4" id="KW-0863">Zinc-finger</keyword>
<proteinExistence type="predicted"/>
<evidence type="ECO:0000313" key="8">
    <source>
        <dbReference type="Proteomes" id="UP000594261"/>
    </source>
</evidence>
<dbReference type="OMA" id="LGENTGC"/>
<evidence type="ECO:0000256" key="3">
    <source>
        <dbReference type="ARBA" id="ARBA00022833"/>
    </source>
</evidence>
<dbReference type="Proteomes" id="UP000594261">
    <property type="component" value="Chromosome 8"/>
</dbReference>
<dbReference type="EMBL" id="LRBV02000008">
    <property type="status" value="NOT_ANNOTATED_CDS"/>
    <property type="molecule type" value="Genomic_DNA"/>
</dbReference>
<reference evidence="7" key="2">
    <citation type="submission" date="2021-01" db="UniProtKB">
        <authorList>
            <consortium name="EnsemblPlants"/>
        </authorList>
    </citation>
    <scope>IDENTIFICATION</scope>
</reference>
<evidence type="ECO:0000256" key="5">
    <source>
        <dbReference type="SAM" id="MobiDB-lite"/>
    </source>
</evidence>
<evidence type="ECO:0000256" key="2">
    <source>
        <dbReference type="ARBA" id="ARBA00022771"/>
    </source>
</evidence>
<dbReference type="PANTHER" id="PTHR31973">
    <property type="entry name" value="POLYPROTEIN, PUTATIVE-RELATED"/>
    <property type="match status" value="1"/>
</dbReference>
<organism evidence="7 8">
    <name type="scientific">Quercus lobata</name>
    <name type="common">Valley oak</name>
    <dbReference type="NCBI Taxonomy" id="97700"/>
    <lineage>
        <taxon>Eukaryota</taxon>
        <taxon>Viridiplantae</taxon>
        <taxon>Streptophyta</taxon>
        <taxon>Embryophyta</taxon>
        <taxon>Tracheophyta</taxon>
        <taxon>Spermatophyta</taxon>
        <taxon>Magnoliopsida</taxon>
        <taxon>eudicotyledons</taxon>
        <taxon>Gunneridae</taxon>
        <taxon>Pentapetalae</taxon>
        <taxon>rosids</taxon>
        <taxon>fabids</taxon>
        <taxon>Fagales</taxon>
        <taxon>Fagaceae</taxon>
        <taxon>Quercus</taxon>
    </lineage>
</organism>
<dbReference type="InterPro" id="IPR019557">
    <property type="entry name" value="AminoTfrase-like_pln_mobile"/>
</dbReference>
<dbReference type="PROSITE" id="PS50966">
    <property type="entry name" value="ZF_SWIM"/>
    <property type="match status" value="1"/>
</dbReference>
<evidence type="ECO:0000256" key="4">
    <source>
        <dbReference type="PROSITE-ProRule" id="PRU00325"/>
    </source>
</evidence>
<dbReference type="SMART" id="SM00575">
    <property type="entry name" value="ZnF_PMZ"/>
    <property type="match status" value="1"/>
</dbReference>
<name>A0A7N2M9X0_QUELO</name>
<protein>
    <recommendedName>
        <fullName evidence="6">SWIM-type domain-containing protein</fullName>
    </recommendedName>
</protein>
<keyword evidence="1" id="KW-0479">Metal-binding</keyword>
<dbReference type="AlphaFoldDB" id="A0A7N2M9X0"/>
<feature type="domain" description="SWIM-type" evidence="6">
    <location>
        <begin position="670"/>
        <end position="720"/>
    </location>
</feature>
<evidence type="ECO:0000313" key="7">
    <source>
        <dbReference type="EnsemblPlants" id="QL08p013497:mrna"/>
    </source>
</evidence>
<accession>A0A7N2M9X0</accession>
<dbReference type="InParanoid" id="A0A7N2M9X0"/>
<sequence length="831" mass="93800">MQIVWEPYTHTLGSLPAYCTAGQHIWRAEVPLIFFWIVEWHHPERVLRQFGMKQPVPSVVDTSTTLHKISLQGKWEKNWEVEHDPFIRQWANRVNVVCGSDLLDDDDTYLVEYMMWYNRHTRRYITPESAYWELMVRTMIKSISRCDEGSDMHTDLTFTLELVEELGRLKLANALAKAVDIDTQAPVRGGQRGGSRGGGHRGGGQAGRSRTTESAPIYEEGNEEGVEEAWLGTDWVLSDDDGRTPRCTPGDGAGPSHSVDHQGTVPAHTTSHGASTDFEGPPRMSPPVFSGSAHDGGCIFVPTPGMPTPPLVHVDPTMSAPSQTPHGEAVQIEQIPAEDIEPVEALRRSRRPRAHAPDCGTGDGMYFVRLDLSGHMGGNEKIIKCLSVTGISMQNVLLIGENLGGCASISGSLLGENTGCQCVCCQEIDILEKTHKAESSNEEDFQIVHVEVMQFIVVFYVIHCRPVISIDATHLYGKYKGKLLIAMATDGIVIQSCFDDTTRGYLQPPLTHHRYCLRHLVSNVNTNFNSVPLKNLVWNAATANQVRKFENTMDCIKNVNPAAYNYLKEVNQEKWTLVHDHGHRYGAMTTNLSECFNGVLKGARSLPITAMVKFTFYKVNSYFDERRNKTLEKLEEGQVWCKYAYDNFEENQEKAKLHIVRRMSAQQRLYTVETQSSVLNTGGGDHTHRVSLIDMTCTCGKWEANKIPCSHLIAVCAKHNHDATEYMDHFYRLEERYHSYEPIFQPLKDRLEWPEPAEKRTVMPNQRLIREKGRPKSTRIRNEMDDEDRELPTSLWIENGPKLKCGLCRQEGHNRRTCPTRNVASTSHGAM</sequence>
<dbReference type="GO" id="GO:0008270">
    <property type="term" value="F:zinc ion binding"/>
    <property type="evidence" value="ECO:0007669"/>
    <property type="project" value="UniProtKB-KW"/>
</dbReference>
<keyword evidence="8" id="KW-1185">Reference proteome</keyword>
<dbReference type="PANTHER" id="PTHR31973:SF195">
    <property type="entry name" value="MUDR FAMILY TRANSPOSASE"/>
    <property type="match status" value="1"/>
</dbReference>
<dbReference type="Gramene" id="QL08p013497:mrna">
    <property type="protein sequence ID" value="QL08p013497:mrna"/>
    <property type="gene ID" value="QL08p013497"/>
</dbReference>